<dbReference type="GO" id="GO:0051304">
    <property type="term" value="P:chromosome separation"/>
    <property type="evidence" value="ECO:0007669"/>
    <property type="project" value="InterPro"/>
</dbReference>
<dbReference type="STRING" id="1354.A6P53_04570"/>
<dbReference type="Pfam" id="PF04079">
    <property type="entry name" value="SMC_ScpB"/>
    <property type="match status" value="1"/>
</dbReference>
<evidence type="ECO:0000313" key="6">
    <source>
        <dbReference type="EMBL" id="RBT70552.1"/>
    </source>
</evidence>
<name>A0A1V8X9R4_ENTHR</name>
<dbReference type="InterPro" id="IPR036388">
    <property type="entry name" value="WH-like_DNA-bd_sf"/>
</dbReference>
<dbReference type="Gene3D" id="1.10.10.10">
    <property type="entry name" value="Winged helix-like DNA-binding domain superfamily/Winged helix DNA-binding domain"/>
    <property type="match status" value="2"/>
</dbReference>
<keyword evidence="4 5" id="KW-0131">Cell cycle</keyword>
<organism evidence="6 8">
    <name type="scientific">Enterococcus hirae</name>
    <dbReference type="NCBI Taxonomy" id="1354"/>
    <lineage>
        <taxon>Bacteria</taxon>
        <taxon>Bacillati</taxon>
        <taxon>Bacillota</taxon>
        <taxon>Bacilli</taxon>
        <taxon>Lactobacillales</taxon>
        <taxon>Enterococcaceae</taxon>
        <taxon>Enterococcus</taxon>
    </lineage>
</organism>
<evidence type="ECO:0000313" key="7">
    <source>
        <dbReference type="EMBL" id="VTQ62704.1"/>
    </source>
</evidence>
<reference evidence="6 8" key="1">
    <citation type="submission" date="2015-06" db="EMBL/GenBank/DDBJ databases">
        <title>The Genome Sequence of Enterococcus hirae 88EA1.</title>
        <authorList>
            <consortium name="The Broad Institute Genomics Platform"/>
            <consortium name="The Broad Institute Genome Sequencing Center for Infectious Disease"/>
            <person name="Earl A.M."/>
            <person name="Van Tyne D."/>
            <person name="Lebreton F."/>
            <person name="Saavedra J.T."/>
            <person name="Gilmore M.S."/>
            <person name="Manson McGuire A."/>
            <person name="Clock S."/>
            <person name="Crupain M."/>
            <person name="Rangan U."/>
            <person name="Young S."/>
            <person name="Abouelleil A."/>
            <person name="Cao P."/>
            <person name="Chapman S.B."/>
            <person name="Griggs A."/>
            <person name="Priest M."/>
            <person name="Shea T."/>
            <person name="Wortman J."/>
            <person name="Nusbaum C."/>
            <person name="Birren B."/>
        </authorList>
    </citation>
    <scope>NUCLEOTIDE SEQUENCE [LARGE SCALE GENOMIC DNA]</scope>
    <source>
        <strain evidence="6 8">88EA1</strain>
    </source>
</reference>
<dbReference type="EMBL" id="LESJ01000002">
    <property type="protein sequence ID" value="RBT70552.1"/>
    <property type="molecule type" value="Genomic_DNA"/>
</dbReference>
<protein>
    <recommendedName>
        <fullName evidence="5">Segregation and condensation protein B</fullName>
    </recommendedName>
</protein>
<keyword evidence="3 5" id="KW-0159">Chromosome partition</keyword>
<dbReference type="GeneID" id="56787879"/>
<dbReference type="GO" id="GO:0051301">
    <property type="term" value="P:cell division"/>
    <property type="evidence" value="ECO:0007669"/>
    <property type="project" value="UniProtKB-KW"/>
</dbReference>
<dbReference type="SUPFAM" id="SSF46785">
    <property type="entry name" value="Winged helix' DNA-binding domain"/>
    <property type="match status" value="2"/>
</dbReference>
<comment type="similarity">
    <text evidence="5">Belongs to the ScpB family.</text>
</comment>
<dbReference type="Proteomes" id="UP000253498">
    <property type="component" value="Unassembled WGS sequence"/>
</dbReference>
<evidence type="ECO:0000256" key="1">
    <source>
        <dbReference type="ARBA" id="ARBA00022490"/>
    </source>
</evidence>
<gene>
    <name evidence="5 7" type="primary">scpB</name>
    <name evidence="6" type="ORF">EB03_00418</name>
    <name evidence="7" type="ORF">NCTC12204_01081</name>
</gene>
<dbReference type="Proteomes" id="UP000352698">
    <property type="component" value="Unassembled WGS sequence"/>
</dbReference>
<dbReference type="PANTHER" id="PTHR34298">
    <property type="entry name" value="SEGREGATION AND CONDENSATION PROTEIN B"/>
    <property type="match status" value="1"/>
</dbReference>
<accession>A0A1V8X9R4</accession>
<dbReference type="RefSeq" id="WP_010719579.1">
    <property type="nucleotide sequence ID" value="NZ_AP027299.1"/>
</dbReference>
<dbReference type="GO" id="GO:0005737">
    <property type="term" value="C:cytoplasm"/>
    <property type="evidence" value="ECO:0007669"/>
    <property type="project" value="UniProtKB-SubCell"/>
</dbReference>
<dbReference type="PANTHER" id="PTHR34298:SF2">
    <property type="entry name" value="SEGREGATION AND CONDENSATION PROTEIN B"/>
    <property type="match status" value="1"/>
</dbReference>
<dbReference type="PIRSF" id="PIRSF019345">
    <property type="entry name" value="ScpB"/>
    <property type="match status" value="1"/>
</dbReference>
<keyword evidence="1 5" id="KW-0963">Cytoplasm</keyword>
<sequence length="191" mass="21304">MTKLSELEAILFIVGEEGIGLEEISYLLTITKEETVALLTELKTRYENDPASALHILETEAHVVLTTKKELAPLLKRYAQGTSNTLSQAAVETLAIIAYKQPITRVEIEQIRGVQVSGAIQRLAAHQLIEEKGRVEGPGRPILYGTTPYFLDYFGLNSLKDLPDIQAMEHSLNEESSLDLFFDEMDEGEQI</sequence>
<dbReference type="InterPro" id="IPR005234">
    <property type="entry name" value="ScpB_csome_segregation"/>
</dbReference>
<dbReference type="GO" id="GO:0006260">
    <property type="term" value="P:DNA replication"/>
    <property type="evidence" value="ECO:0007669"/>
    <property type="project" value="UniProtKB-UniRule"/>
</dbReference>
<comment type="subunit">
    <text evidence="5">Homodimer. Homodimerization may be required to stabilize the binding of ScpA to the Smc head domains. Component of a cohesin-like complex composed of ScpA, ScpB and the Smc homodimer, in which ScpA and ScpB bind to the head domain of Smc. The presence of the three proteins is required for the association of the complex with DNA.</text>
</comment>
<evidence type="ECO:0000256" key="4">
    <source>
        <dbReference type="ARBA" id="ARBA00023306"/>
    </source>
</evidence>
<dbReference type="EMBL" id="CABEEP010000001">
    <property type="protein sequence ID" value="VTQ62704.1"/>
    <property type="molecule type" value="Genomic_DNA"/>
</dbReference>
<comment type="caution">
    <text evidence="6">The sequence shown here is derived from an EMBL/GenBank/DDBJ whole genome shotgun (WGS) entry which is preliminary data.</text>
</comment>
<dbReference type="AlphaFoldDB" id="A0A1V8X9R4"/>
<comment type="subcellular location">
    <subcellularLocation>
        <location evidence="5">Cytoplasm</location>
    </subcellularLocation>
    <text evidence="5">Associated with two foci at the outer edges of the nucleoid region in young cells, and at four foci within both cell halves in older cells.</text>
</comment>
<proteinExistence type="inferred from homology"/>
<reference evidence="7 9" key="2">
    <citation type="submission" date="2019-05" db="EMBL/GenBank/DDBJ databases">
        <authorList>
            <consortium name="Pathogen Informatics"/>
        </authorList>
    </citation>
    <scope>NUCLEOTIDE SEQUENCE [LARGE SCALE GENOMIC DNA]</scope>
    <source>
        <strain evidence="7 9">NCTC12204</strain>
    </source>
</reference>
<evidence type="ECO:0000256" key="5">
    <source>
        <dbReference type="HAMAP-Rule" id="MF_01804"/>
    </source>
</evidence>
<evidence type="ECO:0000313" key="8">
    <source>
        <dbReference type="Proteomes" id="UP000253498"/>
    </source>
</evidence>
<evidence type="ECO:0000256" key="2">
    <source>
        <dbReference type="ARBA" id="ARBA00022618"/>
    </source>
</evidence>
<evidence type="ECO:0000256" key="3">
    <source>
        <dbReference type="ARBA" id="ARBA00022829"/>
    </source>
</evidence>
<keyword evidence="2 5" id="KW-0132">Cell division</keyword>
<evidence type="ECO:0000313" key="9">
    <source>
        <dbReference type="Proteomes" id="UP000352698"/>
    </source>
</evidence>
<comment type="function">
    <text evidence="5">Participates in chromosomal partition during cell division. May act via the formation of a condensin-like complex containing Smc and ScpA that pull DNA away from mid-cell into both cell halves.</text>
</comment>
<dbReference type="HAMAP" id="MF_01804">
    <property type="entry name" value="ScpB"/>
    <property type="match status" value="1"/>
</dbReference>
<dbReference type="NCBIfam" id="TIGR00281">
    <property type="entry name" value="SMC-Scp complex subunit ScpB"/>
    <property type="match status" value="1"/>
</dbReference>
<dbReference type="InterPro" id="IPR036390">
    <property type="entry name" value="WH_DNA-bd_sf"/>
</dbReference>